<sequence length="245" mass="27973">MASFFSRLGPWGWAFWILVCCFLFTQYSTAQFVLGFLDAFDGAEEQHVFWVSQSMPWFFLKNILLSLGLPAVSLLAFLVFGKMKSEEGAYLSLPRVCSMEKVFDQCVYRQRREKRPFSLLFCRWHMDERGLMGFYGRRKKVMLAELLQVTEKEVRLTDYLVPVSRESFVILVDGGAEEGQVLSSRIDRKIALVFAPEMEGSDFRLCWGLAPYRPGDSLYELMERASRSLEKESGAGNMGVGDGAP</sequence>
<gene>
    <name evidence="2" type="ORF">OOT00_02465</name>
</gene>
<comment type="caution">
    <text evidence="2">The sequence shown here is derived from an EMBL/GenBank/DDBJ whole genome shotgun (WGS) entry which is preliminary data.</text>
</comment>
<keyword evidence="1" id="KW-0472">Membrane</keyword>
<feature type="transmembrane region" description="Helical" evidence="1">
    <location>
        <begin position="57"/>
        <end position="80"/>
    </location>
</feature>
<evidence type="ECO:0000313" key="2">
    <source>
        <dbReference type="EMBL" id="MCW7752842.1"/>
    </source>
</evidence>
<name>A0ABT3N5V6_9BACT</name>
<keyword evidence="1" id="KW-1133">Transmembrane helix</keyword>
<keyword evidence="3" id="KW-1185">Reference proteome</keyword>
<dbReference type="Gene3D" id="3.30.70.270">
    <property type="match status" value="1"/>
</dbReference>
<dbReference type="RefSeq" id="WP_265423703.1">
    <property type="nucleotide sequence ID" value="NZ_JAPFPW010000002.1"/>
</dbReference>
<keyword evidence="1" id="KW-0812">Transmembrane</keyword>
<dbReference type="EMBL" id="JAPFPW010000002">
    <property type="protein sequence ID" value="MCW7752842.1"/>
    <property type="molecule type" value="Genomic_DNA"/>
</dbReference>
<evidence type="ECO:0000313" key="3">
    <source>
        <dbReference type="Proteomes" id="UP001209681"/>
    </source>
</evidence>
<accession>A0ABT3N5V6</accession>
<dbReference type="Proteomes" id="UP001209681">
    <property type="component" value="Unassembled WGS sequence"/>
</dbReference>
<feature type="transmembrane region" description="Helical" evidence="1">
    <location>
        <begin position="12"/>
        <end position="37"/>
    </location>
</feature>
<dbReference type="InterPro" id="IPR043128">
    <property type="entry name" value="Rev_trsase/Diguanyl_cyclase"/>
</dbReference>
<reference evidence="2 3" key="1">
    <citation type="submission" date="2022-11" db="EMBL/GenBank/DDBJ databases">
        <title>Desulfobotulus tamanensis H1 sp. nov. - anaerobic, alkaliphilic, sulphate reducing bacterium isolated from terrestrial mud volcano.</title>
        <authorList>
            <person name="Frolova A."/>
            <person name="Merkel A.Y."/>
            <person name="Slobodkin A.I."/>
        </authorList>
    </citation>
    <scope>NUCLEOTIDE SEQUENCE [LARGE SCALE GENOMIC DNA]</scope>
    <source>
        <strain evidence="2 3">H1</strain>
    </source>
</reference>
<proteinExistence type="predicted"/>
<evidence type="ECO:0000256" key="1">
    <source>
        <dbReference type="SAM" id="Phobius"/>
    </source>
</evidence>
<protein>
    <submittedName>
        <fullName evidence="2">Uncharacterized protein</fullName>
    </submittedName>
</protein>
<organism evidence="2 3">
    <name type="scientific">Desulfobotulus pelophilus</name>
    <dbReference type="NCBI Taxonomy" id="2823377"/>
    <lineage>
        <taxon>Bacteria</taxon>
        <taxon>Pseudomonadati</taxon>
        <taxon>Thermodesulfobacteriota</taxon>
        <taxon>Desulfobacteria</taxon>
        <taxon>Desulfobacterales</taxon>
        <taxon>Desulfobacteraceae</taxon>
        <taxon>Desulfobotulus</taxon>
    </lineage>
</organism>